<dbReference type="InterPro" id="IPR001878">
    <property type="entry name" value="Znf_CCHC"/>
</dbReference>
<dbReference type="Proteomes" id="UP000277928">
    <property type="component" value="Unassembled WGS sequence"/>
</dbReference>
<dbReference type="InterPro" id="IPR002999">
    <property type="entry name" value="Tudor"/>
</dbReference>
<dbReference type="PROSITE" id="PS50158">
    <property type="entry name" value="ZF_CCHC"/>
    <property type="match status" value="1"/>
</dbReference>
<dbReference type="GO" id="GO:0008270">
    <property type="term" value="F:zinc ion binding"/>
    <property type="evidence" value="ECO:0007669"/>
    <property type="project" value="UniProtKB-KW"/>
</dbReference>
<dbReference type="PROSITE" id="PS50304">
    <property type="entry name" value="TUDOR"/>
    <property type="match status" value="3"/>
</dbReference>
<evidence type="ECO:0000256" key="2">
    <source>
        <dbReference type="SAM" id="MobiDB-lite"/>
    </source>
</evidence>
<dbReference type="AlphaFoldDB" id="A0A3P6TMH7"/>
<dbReference type="EMBL" id="UYRX01000813">
    <property type="protein sequence ID" value="VDK86417.1"/>
    <property type="molecule type" value="Genomic_DNA"/>
</dbReference>
<feature type="domain" description="CCHC-type" evidence="3">
    <location>
        <begin position="223"/>
        <end position="236"/>
    </location>
</feature>
<dbReference type="PANTHER" id="PTHR22948">
    <property type="entry name" value="TUDOR DOMAIN CONTAINING PROTEIN"/>
    <property type="match status" value="1"/>
</dbReference>
<keyword evidence="1" id="KW-0862">Zinc</keyword>
<feature type="region of interest" description="Disordered" evidence="2">
    <location>
        <begin position="266"/>
        <end position="347"/>
    </location>
</feature>
<dbReference type="InterPro" id="IPR050621">
    <property type="entry name" value="Tudor_domain_containing"/>
</dbReference>
<evidence type="ECO:0000259" key="3">
    <source>
        <dbReference type="PROSITE" id="PS50158"/>
    </source>
</evidence>
<dbReference type="Pfam" id="PF00567">
    <property type="entry name" value="TUDOR"/>
    <property type="match status" value="3"/>
</dbReference>
<dbReference type="PANTHER" id="PTHR22948:SF72">
    <property type="entry name" value="TUDOR DOMAIN-CONTAINING PROTEIN"/>
    <property type="match status" value="1"/>
</dbReference>
<keyword evidence="1" id="KW-0479">Metal-binding</keyword>
<feature type="compositionally biased region" description="Basic and acidic residues" evidence="2">
    <location>
        <begin position="292"/>
        <end position="328"/>
    </location>
</feature>
<dbReference type="SMART" id="SM00333">
    <property type="entry name" value="TUDOR"/>
    <property type="match status" value="3"/>
</dbReference>
<keyword evidence="6" id="KW-1185">Reference proteome</keyword>
<keyword evidence="1" id="KW-0863">Zinc-finger</keyword>
<gene>
    <name evidence="5" type="ORF">NLS_LOCUS7603</name>
</gene>
<dbReference type="GO" id="GO:0003676">
    <property type="term" value="F:nucleic acid binding"/>
    <property type="evidence" value="ECO:0007669"/>
    <property type="project" value="InterPro"/>
</dbReference>
<feature type="domain" description="Tudor" evidence="4">
    <location>
        <begin position="529"/>
        <end position="586"/>
    </location>
</feature>
<protein>
    <recommendedName>
        <fullName evidence="7">CCHC-type domain-containing protein</fullName>
    </recommendedName>
</protein>
<proteinExistence type="predicted"/>
<evidence type="ECO:0000256" key="1">
    <source>
        <dbReference type="PROSITE-ProRule" id="PRU00047"/>
    </source>
</evidence>
<dbReference type="OMA" id="FYTSRRM"/>
<evidence type="ECO:0000313" key="5">
    <source>
        <dbReference type="EMBL" id="VDK86417.1"/>
    </source>
</evidence>
<dbReference type="GO" id="GO:0005737">
    <property type="term" value="C:cytoplasm"/>
    <property type="evidence" value="ECO:0007669"/>
    <property type="project" value="UniProtKB-ARBA"/>
</dbReference>
<accession>A0A3P6TMH7</accession>
<reference evidence="5 6" key="1">
    <citation type="submission" date="2018-08" db="EMBL/GenBank/DDBJ databases">
        <authorList>
            <person name="Laetsch R D."/>
            <person name="Stevens L."/>
            <person name="Kumar S."/>
            <person name="Blaxter L. M."/>
        </authorList>
    </citation>
    <scope>NUCLEOTIDE SEQUENCE [LARGE SCALE GENOMIC DNA]</scope>
</reference>
<dbReference type="SMART" id="SM00343">
    <property type="entry name" value="ZnF_C2HC"/>
    <property type="match status" value="1"/>
</dbReference>
<sequence>FDRVFVQLENNAQTVINIGKRLRDLAKQRHGPLCNPEGGTIIAALYSVDRCYYRASVCYKADIDSIVVFYVDYGNMASVNIKDAFLLEDDYLLSVPPQAVQIIIDDVERPRLTSEQIRNLLTDQTIAAQIKAISENGESFIANLFVKDEKNRNINFTEVILGERPAPTLPVPKPVTIDNFLDDESESVDYTCQIISFLLEVYSVDSFTPEVLRTSPNFVQSVCRDCGEPGHFARQCSVNRFVKDKNSDDSGRQRFAANNCFVGSHRNSNKGTRGRIKTNSSNNFFGSGFSDSKGRDSFGNRPERRDQSPRPFLDRDTHYGDTAADKSGWKSGNWTAEPNTDTAGSEPDFFVNSGFEEKTDKENVKSWIVNEDNWKVNNANWDLIDNGKVEASEGNPTAPPVCSNFDGVGNCRNACNESIETAENLPINVFDVSLQSDLDVDIGGVNVIKTTTNGNPSSDGTRAESNTISRIELTSLEEIKFGDTVRGLRSDGLGDADPSSFFVQLDRDKNIIEQLMLPELPADLPKLSSFEISQACIAPFKGCYYRAEIIGEENNTKQRVLFVDFGNVENIETSMLYVVNNALPDQFCISRRLAFHCRLHGIVPVGFQKTFSSEARKIFSELITNRDLSICFLQQSVKGIYEVTITLTNGDFVSDILISRGFDIIRMISRGFAAPFKWGIGPSIPLYEALDVLRSDELDHVRPVFTVQLSDSLDQLEQLNNGYVDSKKSVEVPQIGGAVISYFEEAPYRAEIIDMNINSKNKAYHVRYVDYGNENLCAKEELFLLDRDEQPDEILYTPRQGIRCQIDGVRPLNQEEGWSEEAQKCIDSLLAPCTVFKAHAGSPSADGVYPFRIMVLKNQLSGEDGSGTHEVSNANGEVDLANWLIAKGYAEMQDIWGDYPAKNLLADGEHKYEMLITEVDGQIIRARPFIFSELYDKMKKALINIKTIPLVASATTGLISLNGENKRAVLISSVKSAALKKCLLVDEGTSIEATRSQFSGISELCGSDGFLVRTCHRLSVQLRFTETLLDEKSREMIMSSTANGPVEVILVKYNGDNSYLISDIVFSDGTALMEKLKKTRRNGTNEEELVPLLAPSDFNQASDGSSNQGTKHIFTDYLENNCKAICSSTSDPALRDWKTTDSRPVNSWMKQVDPSNQVSEISNGIFDNMHGDHGTLNAEIANILFSLVSRVSDFDDVQ</sequence>
<dbReference type="Gene3D" id="2.40.50.90">
    <property type="match status" value="3"/>
</dbReference>
<feature type="domain" description="Tudor" evidence="4">
    <location>
        <begin position="35"/>
        <end position="94"/>
    </location>
</feature>
<organism evidence="5 6">
    <name type="scientific">Litomosoides sigmodontis</name>
    <name type="common">Filarial nematode worm</name>
    <dbReference type="NCBI Taxonomy" id="42156"/>
    <lineage>
        <taxon>Eukaryota</taxon>
        <taxon>Metazoa</taxon>
        <taxon>Ecdysozoa</taxon>
        <taxon>Nematoda</taxon>
        <taxon>Chromadorea</taxon>
        <taxon>Rhabditida</taxon>
        <taxon>Spirurina</taxon>
        <taxon>Spiruromorpha</taxon>
        <taxon>Filarioidea</taxon>
        <taxon>Onchocercidae</taxon>
        <taxon>Litomosoides</taxon>
    </lineage>
</organism>
<name>A0A3P6TMH7_LITSI</name>
<feature type="compositionally biased region" description="Low complexity" evidence="2">
    <location>
        <begin position="279"/>
        <end position="291"/>
    </location>
</feature>
<dbReference type="STRING" id="42156.A0A3P6TMH7"/>
<dbReference type="InterPro" id="IPR035437">
    <property type="entry name" value="SNase_OB-fold_sf"/>
</dbReference>
<dbReference type="OrthoDB" id="5872977at2759"/>
<dbReference type="Gene3D" id="2.30.30.140">
    <property type="match status" value="2"/>
</dbReference>
<evidence type="ECO:0000313" key="6">
    <source>
        <dbReference type="Proteomes" id="UP000277928"/>
    </source>
</evidence>
<dbReference type="CDD" id="cd20379">
    <property type="entry name" value="Tudor_dTUD-like"/>
    <property type="match status" value="1"/>
</dbReference>
<dbReference type="Pfam" id="PF00098">
    <property type="entry name" value="zf-CCHC"/>
    <property type="match status" value="1"/>
</dbReference>
<evidence type="ECO:0008006" key="7">
    <source>
        <dbReference type="Google" id="ProtNLM"/>
    </source>
</evidence>
<feature type="compositionally biased region" description="Polar residues" evidence="2">
    <location>
        <begin position="330"/>
        <end position="343"/>
    </location>
</feature>
<feature type="domain" description="Tudor" evidence="4">
    <location>
        <begin position="732"/>
        <end position="792"/>
    </location>
</feature>
<evidence type="ECO:0000259" key="4">
    <source>
        <dbReference type="PROSITE" id="PS50304"/>
    </source>
</evidence>
<dbReference type="SUPFAM" id="SSF63748">
    <property type="entry name" value="Tudor/PWWP/MBT"/>
    <property type="match status" value="3"/>
</dbReference>
<feature type="non-terminal residue" evidence="5">
    <location>
        <position position="1"/>
    </location>
</feature>